<sequence length="65" mass="7696">MIETLSFLQKNAKFYVELFKKKKKNYFVARSVFNIKNKDGRFSLVNEKKDIIGIIDLNVKLIIEN</sequence>
<dbReference type="AlphaFoldDB" id="Q7RRQ4"/>
<name>Q7RRQ4_PLAYO</name>
<comment type="caution">
    <text evidence="1">The sequence shown here is derived from an EMBL/GenBank/DDBJ whole genome shotgun (WGS) entry which is preliminary data.</text>
</comment>
<protein>
    <submittedName>
        <fullName evidence="1">Uncharacterized protein</fullName>
    </submittedName>
</protein>
<accession>Q7RRQ4</accession>
<dbReference type="EMBL" id="AABL01000182">
    <property type="protein sequence ID" value="EAA17715.1"/>
    <property type="molecule type" value="Genomic_DNA"/>
</dbReference>
<evidence type="ECO:0000313" key="1">
    <source>
        <dbReference type="EMBL" id="EAA17715.1"/>
    </source>
</evidence>
<keyword evidence="2" id="KW-1185">Reference proteome</keyword>
<evidence type="ECO:0000313" key="2">
    <source>
        <dbReference type="Proteomes" id="UP000008553"/>
    </source>
</evidence>
<proteinExistence type="predicted"/>
<gene>
    <name evidence="1" type="ORF">PY00664</name>
</gene>
<reference evidence="1 2" key="1">
    <citation type="journal article" date="2002" name="Nature">
        <title>Genome sequence and comparative analysis of the model rodent malaria parasite Plasmodium yoelii yoelii.</title>
        <authorList>
            <person name="Carlton J.M."/>
            <person name="Angiuoli S.V."/>
            <person name="Suh B.B."/>
            <person name="Kooij T.W."/>
            <person name="Pertea M."/>
            <person name="Silva J.C."/>
            <person name="Ermolaeva M.D."/>
            <person name="Allen J.E."/>
            <person name="Selengut J.D."/>
            <person name="Koo H.L."/>
            <person name="Peterson J.D."/>
            <person name="Pop M."/>
            <person name="Kosack D.S."/>
            <person name="Shumway M.F."/>
            <person name="Bidwell S.L."/>
            <person name="Shallom S.J."/>
            <person name="van Aken S.E."/>
            <person name="Riedmuller S.B."/>
            <person name="Feldblyum T.V."/>
            <person name="Cho J.K."/>
            <person name="Quackenbush J."/>
            <person name="Sedegah M."/>
            <person name="Shoaibi A."/>
            <person name="Cummings L.M."/>
            <person name="Florens L."/>
            <person name="Yates J.R."/>
            <person name="Raine J.D."/>
            <person name="Sinden R.E."/>
            <person name="Harris M.A."/>
            <person name="Cunningham D.A."/>
            <person name="Preiser P.R."/>
            <person name="Bergman L.W."/>
            <person name="Vaidya A.B."/>
            <person name="van Lin L.H."/>
            <person name="Janse C.J."/>
            <person name="Waters A.P."/>
            <person name="Smith H.O."/>
            <person name="White O.R."/>
            <person name="Salzberg S.L."/>
            <person name="Venter J.C."/>
            <person name="Fraser C.M."/>
            <person name="Hoffman S.L."/>
            <person name="Gardner M.J."/>
            <person name="Carucci D.J."/>
        </authorList>
    </citation>
    <scope>NUCLEOTIDE SEQUENCE [LARGE SCALE GENOMIC DNA]</scope>
    <source>
        <strain evidence="1 2">17XNL</strain>
    </source>
</reference>
<organism evidence="1 2">
    <name type="scientific">Plasmodium yoelii yoelii</name>
    <dbReference type="NCBI Taxonomy" id="73239"/>
    <lineage>
        <taxon>Eukaryota</taxon>
        <taxon>Sar</taxon>
        <taxon>Alveolata</taxon>
        <taxon>Apicomplexa</taxon>
        <taxon>Aconoidasida</taxon>
        <taxon>Haemosporida</taxon>
        <taxon>Plasmodiidae</taxon>
        <taxon>Plasmodium</taxon>
        <taxon>Plasmodium (Vinckeia)</taxon>
    </lineage>
</organism>
<dbReference type="InParanoid" id="Q7RRQ4"/>
<dbReference type="PaxDb" id="73239-Q7RRQ4"/>
<dbReference type="Proteomes" id="UP000008553">
    <property type="component" value="Unassembled WGS sequence"/>
</dbReference>